<dbReference type="InParanoid" id="A0A162WE19"/>
<dbReference type="Proteomes" id="UP000077315">
    <property type="component" value="Unassembled WGS sequence"/>
</dbReference>
<dbReference type="VEuPathDB" id="FungiDB:PHYBLDRAFT_70925"/>
<dbReference type="GeneID" id="29003268"/>
<dbReference type="Gene3D" id="3.80.10.10">
    <property type="entry name" value="Ribonuclease Inhibitor"/>
    <property type="match status" value="1"/>
</dbReference>
<reference evidence="3" key="1">
    <citation type="submission" date="2015-06" db="EMBL/GenBank/DDBJ databases">
        <title>Expansion of signal transduction pathways in fungi by whole-genome duplication.</title>
        <authorList>
            <consortium name="DOE Joint Genome Institute"/>
            <person name="Corrochano L.M."/>
            <person name="Kuo A."/>
            <person name="Marcet-Houben M."/>
            <person name="Polaino S."/>
            <person name="Salamov A."/>
            <person name="Villalobos J.M."/>
            <person name="Alvarez M.I."/>
            <person name="Avalos J."/>
            <person name="Benito E.P."/>
            <person name="Benoit I."/>
            <person name="Burger G."/>
            <person name="Camino L.P."/>
            <person name="Canovas D."/>
            <person name="Cerda-Olmedo E."/>
            <person name="Cheng J.-F."/>
            <person name="Dominguez A."/>
            <person name="Elias M."/>
            <person name="Eslava A.P."/>
            <person name="Glaser F."/>
            <person name="Grimwood J."/>
            <person name="Gutierrez G."/>
            <person name="Heitman J."/>
            <person name="Henrissat B."/>
            <person name="Iturriaga E.A."/>
            <person name="Lang B.F."/>
            <person name="Lavin J.L."/>
            <person name="Lee S."/>
            <person name="Li W."/>
            <person name="Lindquist E."/>
            <person name="Lopez-Garcia S."/>
            <person name="Luque E.M."/>
            <person name="Marcos A.T."/>
            <person name="Martin J."/>
            <person name="McCluskey K."/>
            <person name="Medina H.R."/>
            <person name="Miralles-Duran A."/>
            <person name="Miyazaki A."/>
            <person name="Munoz-Torres E."/>
            <person name="Oguiza J.A."/>
            <person name="Ohm R."/>
            <person name="Olmedo M."/>
            <person name="Orejas M."/>
            <person name="Ortiz-Castellanos L."/>
            <person name="Pisabarro A.G."/>
            <person name="Rodriguez-Romero J."/>
            <person name="Ruiz-Herrera J."/>
            <person name="Ruiz-Vazquez R."/>
            <person name="Sanz C."/>
            <person name="Schackwitz W."/>
            <person name="Schmutz J."/>
            <person name="Shahriari M."/>
            <person name="Shelest E."/>
            <person name="Silva-Franco F."/>
            <person name="Soanes D."/>
            <person name="Syed K."/>
            <person name="Tagua V.G."/>
            <person name="Talbot N.J."/>
            <person name="Thon M."/>
            <person name="De vries R.P."/>
            <person name="Wiebenga A."/>
            <person name="Yadav J.S."/>
            <person name="Braun E.L."/>
            <person name="Baker S."/>
            <person name="Garre V."/>
            <person name="Horwitz B."/>
            <person name="Torres-Martinez S."/>
            <person name="Idnurm A."/>
            <person name="Herrera-Estrella A."/>
            <person name="Gabaldon T."/>
            <person name="Grigoriev I.V."/>
        </authorList>
    </citation>
    <scope>NUCLEOTIDE SEQUENCE [LARGE SCALE GENOMIC DNA]</scope>
    <source>
        <strain evidence="3">NRRL 1555(-)</strain>
    </source>
</reference>
<evidence type="ECO:0000313" key="3">
    <source>
        <dbReference type="Proteomes" id="UP000077315"/>
    </source>
</evidence>
<name>A0A162WE19_PHYB8</name>
<dbReference type="InterPro" id="IPR036047">
    <property type="entry name" value="F-box-like_dom_sf"/>
</dbReference>
<dbReference type="Pfam" id="PF00646">
    <property type="entry name" value="F-box"/>
    <property type="match status" value="1"/>
</dbReference>
<organism evidence="2 3">
    <name type="scientific">Phycomyces blakesleeanus (strain ATCC 8743b / DSM 1359 / FGSC 10004 / NBRC 33097 / NRRL 1555)</name>
    <dbReference type="NCBI Taxonomy" id="763407"/>
    <lineage>
        <taxon>Eukaryota</taxon>
        <taxon>Fungi</taxon>
        <taxon>Fungi incertae sedis</taxon>
        <taxon>Mucoromycota</taxon>
        <taxon>Mucoromycotina</taxon>
        <taxon>Mucoromycetes</taxon>
        <taxon>Mucorales</taxon>
        <taxon>Phycomycetaceae</taxon>
        <taxon>Phycomyces</taxon>
    </lineage>
</organism>
<dbReference type="InterPro" id="IPR001810">
    <property type="entry name" value="F-box_dom"/>
</dbReference>
<dbReference type="InterPro" id="IPR032675">
    <property type="entry name" value="LRR_dom_sf"/>
</dbReference>
<dbReference type="CDD" id="cd09917">
    <property type="entry name" value="F-box_SF"/>
    <property type="match status" value="1"/>
</dbReference>
<sequence length="605" mass="69941">MKGYKYSLHCRSVVIVFIMVASELPFEITRRIADFLQPRDKIQCCFVCKAWLPAIQESLLETIVINDYGKFAKSVGLSGSTSNFLQRYGHSSRKLHIGQYAQIFGEELLALQRCLPHIQYFKWSTANIDEYTFIDHSGWKLWEFLTDLEVKVWVYVPHTAPSLFYSLFSKIRPLRRLEFKYMFNTGLYKHTVGEFDALNNSLPELTRMALGAQLLSITLHELSMIKNVKPLQCLKSLEVNLINSTYEWLYYIAIKFPNISILKTIIFASNTASEQSLEVAKMFARIPYPFQQLEEINVRVELGSEQIFIDFVKQLYLFKAPIKTLCLSLGGSVQMSAFSRDVFESRNIFSSTLEKVTIKASSLTLIFWAYTDNLEHFPHLVDLNIQVEDSTSEIDILLDRCPSLKTFRFDSGTLRRRLFDRVTSEFSTNHGLRELTLTSTHIVTDTLNYISHRCKKLKSMFLENVYVAKPKSEDTKTNCIDMSSTSFIHLSIGSVMFVDPSTKNIINIFALSSTMNPIGNTWVYCVPDVECRTRREPKGWIIGGEEAKYVEDFFRNFSEIVEKEYTEEQLYKDEYARMVPSWKDNLNNGYAMFKYGSLINLNIIS</sequence>
<dbReference type="RefSeq" id="XP_018284505.1">
    <property type="nucleotide sequence ID" value="XM_018442362.1"/>
</dbReference>
<dbReference type="AlphaFoldDB" id="A0A162WE19"/>
<dbReference type="SUPFAM" id="SSF52047">
    <property type="entry name" value="RNI-like"/>
    <property type="match status" value="1"/>
</dbReference>
<evidence type="ECO:0000259" key="1">
    <source>
        <dbReference type="Pfam" id="PF00646"/>
    </source>
</evidence>
<dbReference type="Gene3D" id="1.20.1280.50">
    <property type="match status" value="1"/>
</dbReference>
<protein>
    <recommendedName>
        <fullName evidence="1">F-box domain-containing protein</fullName>
    </recommendedName>
</protein>
<keyword evidence="3" id="KW-1185">Reference proteome</keyword>
<dbReference type="OrthoDB" id="10498859at2759"/>
<proteinExistence type="predicted"/>
<gene>
    <name evidence="2" type="ORF">PHYBLDRAFT_70925</name>
</gene>
<evidence type="ECO:0000313" key="2">
    <source>
        <dbReference type="EMBL" id="OAD66465.1"/>
    </source>
</evidence>
<dbReference type="SUPFAM" id="SSF81383">
    <property type="entry name" value="F-box domain"/>
    <property type="match status" value="1"/>
</dbReference>
<feature type="domain" description="F-box" evidence="1">
    <location>
        <begin position="22"/>
        <end position="52"/>
    </location>
</feature>
<accession>A0A162WE19</accession>
<dbReference type="EMBL" id="KV441003">
    <property type="protein sequence ID" value="OAD66465.1"/>
    <property type="molecule type" value="Genomic_DNA"/>
</dbReference>